<dbReference type="Pfam" id="PF19044">
    <property type="entry name" value="P-loop_TraG"/>
    <property type="match status" value="1"/>
</dbReference>
<dbReference type="InterPro" id="IPR043964">
    <property type="entry name" value="P-loop_TraG"/>
</dbReference>
<dbReference type="EMBL" id="AATS01000001">
    <property type="protein sequence ID" value="EAU56078.1"/>
    <property type="molecule type" value="Genomic_DNA"/>
</dbReference>
<gene>
    <name evidence="2" type="ORF">SPV1_04638</name>
</gene>
<dbReference type="AlphaFoldDB" id="Q0F363"/>
<feature type="domain" description="TraG P-loop" evidence="1">
    <location>
        <begin position="437"/>
        <end position="757"/>
    </location>
</feature>
<dbReference type="PANTHER" id="PTHR38467:SF1">
    <property type="entry name" value="CONJUGATIVE TRANSFER: ASSEMBLY"/>
    <property type="match status" value="1"/>
</dbReference>
<dbReference type="InParanoid" id="Q0F363"/>
<reference evidence="2 3" key="1">
    <citation type="submission" date="2006-09" db="EMBL/GenBank/DDBJ databases">
        <authorList>
            <person name="Emerson D."/>
            <person name="Ferriera S."/>
            <person name="Johnson J."/>
            <person name="Kravitz S."/>
            <person name="Halpern A."/>
            <person name="Remington K."/>
            <person name="Beeson K."/>
            <person name="Tran B."/>
            <person name="Rogers Y.-H."/>
            <person name="Friedman R."/>
            <person name="Venter J.C."/>
        </authorList>
    </citation>
    <scope>NUCLEOTIDE SEQUENCE [LARGE SCALE GENOMIC DNA]</scope>
    <source>
        <strain evidence="2 3">PV-1</strain>
    </source>
</reference>
<dbReference type="PANTHER" id="PTHR38467">
    <property type="match status" value="1"/>
</dbReference>
<evidence type="ECO:0000313" key="2">
    <source>
        <dbReference type="EMBL" id="EAU56078.1"/>
    </source>
</evidence>
<organism evidence="2 3">
    <name type="scientific">Mariprofundus ferrooxydans PV-1</name>
    <dbReference type="NCBI Taxonomy" id="314345"/>
    <lineage>
        <taxon>Bacteria</taxon>
        <taxon>Pseudomonadati</taxon>
        <taxon>Pseudomonadota</taxon>
        <taxon>Candidatius Mariprofundia</taxon>
        <taxon>Mariprofundales</taxon>
        <taxon>Mariprofundaceae</taxon>
        <taxon>Mariprofundus</taxon>
    </lineage>
</organism>
<sequence length="792" mass="89569">MMRALRRLIEPDALDPASHQAPRFSHWLPYLAADAADCVYENENSHGFVMECMPQVGADMEMARILTSLLTLGWPPDTGIQVHMYASPNIRSMLAGWASIRISETSDSQRASGIYRTLARRRVEYILSGARASLFNSAPYLIRDFRVFVSVTLPGRMSEENRARLIELRRGAKAVLAGAHLPAWDMSPSALITWLAEMLNQEDYDRDIAYDPGRLIRNQILNYGTTLDVKPDHILINGRTEVRMMSVKNYPEEFPLWGMSGLVGDFYQANLQYPCPFLFTLGVHLPDLESAKAGAQMKAARATHDAETPMAKFLPDFALKKRDWDIVMHALAEGHSMVQLYHQLVLFAPRGRGVQAEQAARAVLRGKSWESCLDRFMQTQGLLAALPMTLSKEMWSDIKRMERYSTKTTGNAMHMAPLLADWKGTGTPTLMLYSRRGQVMHFDLFDNKEGNYNVAVAAASGSEKSFLLNEITLSYLGIGGRVWIIDVGRSYEKLCRLLEGEFIEFAPDSNICINPFTHVRDLDEEMALLKPLLARMAAASRETDDLENAMLEEAIRRSWESRGNTMTVTDVADWLAAQDDDRARDLARMLLPYTARGMYARYFEGRNTLDFDNRFVVLELEELKAKKDLQAVVLMIVMYQIQQAMYLGERGQRKICIIDEAWDLMSGAGEFIETGYRRVRKYGGAFITATQSIGDYYKYDASLAAFENSDWLLLLRQKKESVEQLTESGRLKVDDSMKRMLMSLKTSHGEFSEVFIYSAAGMGIGRLVVDPYSTLLVFEQGRGLRSHQGTDP</sequence>
<comment type="caution">
    <text evidence="2">The sequence shown here is derived from an EMBL/GenBank/DDBJ whole genome shotgun (WGS) entry which is preliminary data.</text>
</comment>
<dbReference type="NCBIfam" id="TIGR02746">
    <property type="entry name" value="TraC-F-type"/>
    <property type="match status" value="1"/>
</dbReference>
<evidence type="ECO:0000259" key="1">
    <source>
        <dbReference type="Pfam" id="PF19044"/>
    </source>
</evidence>
<dbReference type="HOGENOM" id="CLU_007815_1_0_0"/>
<dbReference type="InterPro" id="IPR027417">
    <property type="entry name" value="P-loop_NTPase"/>
</dbReference>
<dbReference type="InterPro" id="IPR014117">
    <property type="entry name" value="TraC-F-type"/>
</dbReference>
<dbReference type="RefSeq" id="WP_009851223.1">
    <property type="nucleotide sequence ID" value="NZ_DS022295.1"/>
</dbReference>
<protein>
    <recommendedName>
        <fullName evidence="1">TraG P-loop domain-containing protein</fullName>
    </recommendedName>
</protein>
<dbReference type="SUPFAM" id="SSF52540">
    <property type="entry name" value="P-loop containing nucleoside triphosphate hydrolases"/>
    <property type="match status" value="1"/>
</dbReference>
<dbReference type="eggNOG" id="COG3451">
    <property type="taxonomic scope" value="Bacteria"/>
</dbReference>
<dbReference type="Proteomes" id="UP000005297">
    <property type="component" value="Unassembled WGS sequence"/>
</dbReference>
<proteinExistence type="predicted"/>
<keyword evidence="3" id="KW-1185">Reference proteome</keyword>
<dbReference type="Pfam" id="PF11130">
    <property type="entry name" value="TraC_F_IV"/>
    <property type="match status" value="1"/>
</dbReference>
<evidence type="ECO:0000313" key="3">
    <source>
        <dbReference type="Proteomes" id="UP000005297"/>
    </source>
</evidence>
<dbReference type="InterPro" id="IPR025955">
    <property type="entry name" value="TraC/Conjuga_ATPase"/>
</dbReference>
<dbReference type="Gene3D" id="3.40.50.300">
    <property type="entry name" value="P-loop containing nucleotide triphosphate hydrolases"/>
    <property type="match status" value="1"/>
</dbReference>
<dbReference type="Gene3D" id="1.10.8.730">
    <property type="match status" value="1"/>
</dbReference>
<dbReference type="InterPro" id="IPR053155">
    <property type="entry name" value="F-pilin_assembly_TraC"/>
</dbReference>
<name>Q0F363_9PROT</name>
<dbReference type="CDD" id="cd01127">
    <property type="entry name" value="TrwB_TraG_TraD_VirD4"/>
    <property type="match status" value="1"/>
</dbReference>
<accession>Q0F363</accession>